<dbReference type="SUPFAM" id="SSF56235">
    <property type="entry name" value="N-terminal nucleophile aminohydrolases (Ntn hydrolases)"/>
    <property type="match status" value="1"/>
</dbReference>
<name>A0A4V1IVT8_9FUNG</name>
<dbReference type="Gene3D" id="1.10.246.130">
    <property type="match status" value="1"/>
</dbReference>
<dbReference type="OrthoDB" id="2015213at2759"/>
<keyword evidence="3" id="KW-1185">Reference proteome</keyword>
<proteinExistence type="predicted"/>
<dbReference type="Proteomes" id="UP000271241">
    <property type="component" value="Unassembled WGS sequence"/>
</dbReference>
<dbReference type="Gene3D" id="3.60.20.40">
    <property type="match status" value="1"/>
</dbReference>
<dbReference type="InterPro" id="IPR029055">
    <property type="entry name" value="Ntn_hydrolases_N"/>
</dbReference>
<accession>A0A4V1IVT8</accession>
<feature type="region of interest" description="Disordered" evidence="1">
    <location>
        <begin position="77"/>
        <end position="105"/>
    </location>
</feature>
<reference evidence="3" key="1">
    <citation type="journal article" date="2018" name="Nat. Microbiol.">
        <title>Leveraging single-cell genomics to expand the fungal tree of life.</title>
        <authorList>
            <person name="Ahrendt S.R."/>
            <person name="Quandt C.A."/>
            <person name="Ciobanu D."/>
            <person name="Clum A."/>
            <person name="Salamov A."/>
            <person name="Andreopoulos B."/>
            <person name="Cheng J.F."/>
            <person name="Woyke T."/>
            <person name="Pelin A."/>
            <person name="Henrissat B."/>
            <person name="Reynolds N.K."/>
            <person name="Benny G.L."/>
            <person name="Smith M.E."/>
            <person name="James T.Y."/>
            <person name="Grigoriev I.V."/>
        </authorList>
    </citation>
    <scope>NUCLEOTIDE SEQUENCE [LARGE SCALE GENOMIC DNA]</scope>
    <source>
        <strain evidence="3">RSA 1356</strain>
    </source>
</reference>
<evidence type="ECO:0000256" key="1">
    <source>
        <dbReference type="SAM" id="MobiDB-lite"/>
    </source>
</evidence>
<dbReference type="GO" id="GO:0016787">
    <property type="term" value="F:hydrolase activity"/>
    <property type="evidence" value="ECO:0007669"/>
    <property type="project" value="UniProtKB-KW"/>
</dbReference>
<feature type="region of interest" description="Disordered" evidence="1">
    <location>
        <begin position="1"/>
        <end position="63"/>
    </location>
</feature>
<dbReference type="PANTHER" id="PTHR43881">
    <property type="entry name" value="GAMMA-GLUTAMYLTRANSPEPTIDASE (AFU_ORTHOLOGUE AFUA_4G13580)"/>
    <property type="match status" value="1"/>
</dbReference>
<protein>
    <submittedName>
        <fullName evidence="2">Nucleophile aminohydrolase</fullName>
    </submittedName>
</protein>
<feature type="compositionally biased region" description="Low complexity" evidence="1">
    <location>
        <begin position="48"/>
        <end position="58"/>
    </location>
</feature>
<organism evidence="2 3">
    <name type="scientific">Thamnocephalis sphaerospora</name>
    <dbReference type="NCBI Taxonomy" id="78915"/>
    <lineage>
        <taxon>Eukaryota</taxon>
        <taxon>Fungi</taxon>
        <taxon>Fungi incertae sedis</taxon>
        <taxon>Zoopagomycota</taxon>
        <taxon>Zoopagomycotina</taxon>
        <taxon>Zoopagomycetes</taxon>
        <taxon>Zoopagales</taxon>
        <taxon>Sigmoideomycetaceae</taxon>
        <taxon>Thamnocephalis</taxon>
    </lineage>
</organism>
<dbReference type="InterPro" id="IPR043137">
    <property type="entry name" value="GGT_ssub_C"/>
</dbReference>
<dbReference type="EMBL" id="KZ993219">
    <property type="protein sequence ID" value="RKP05209.1"/>
    <property type="molecule type" value="Genomic_DNA"/>
</dbReference>
<evidence type="ECO:0000313" key="3">
    <source>
        <dbReference type="Proteomes" id="UP000271241"/>
    </source>
</evidence>
<dbReference type="InterPro" id="IPR043138">
    <property type="entry name" value="GGT_lsub"/>
</dbReference>
<dbReference type="PRINTS" id="PR01210">
    <property type="entry name" value="GGTRANSPTASE"/>
</dbReference>
<sequence>MLGVDDGKPDASSPGAESANDDDRDNAGEAASTAGLASADSSAKDSVPDSVVEDSSISRGEPGFLLGSSGAGCDVAIAGNTGHSRGNQRTSEKKVLRENTAASNEPFEFTSRRSTVYGTRGMVASSQPLATQAGLDILKQGGNAADAAIAVAACLNVTVPSATGLGGDCFALFYSAKDRSVRGINGSGRSPAALTLDLARSRCGKISGELPPTSALSVTIPGAAAGWVDTVETFGSGKLSMQDILRPAIELAEKGFPVATIASYMWQQNEEKLRATPEAAAELLVDGRAPREGEVFRNPELASVFKALAEHGKNGFYRGHVANAIVDVLQRNGGCMTLDDLARHHSAFVDPISIEYRGCRLYEIPPNGQGITALMALGILDELQKSGRIPDLDKLEHNADTYLHNIIESLRLAFADTKWFVADPDVTPVPVSGMLNRDYLAQRAALVSQDSANTNIMHGTPPGHSDTVYLSVVDGDGNACSFINSTFMPFGGLVPSGCGFSLQNRGCGFRLDAQHPNCVAPNKRPYHTIIPAMATVEERNEVICFGVMGGTMQPQGHVQVLVNMLQFGMSPQRALDQLRICLSVPDGAVFIEDGIAPETIEALRQRGHTIRKITGHDRNIFGRGQIIIARNDPRTGILVLASGSDPRGDGHAAGW</sequence>
<dbReference type="AlphaFoldDB" id="A0A4V1IVT8"/>
<dbReference type="PANTHER" id="PTHR43881:SF1">
    <property type="entry name" value="GAMMA-GLUTAMYLTRANSPEPTIDASE (AFU_ORTHOLOGUE AFUA_4G13580)"/>
    <property type="match status" value="1"/>
</dbReference>
<gene>
    <name evidence="2" type="ORF">THASP1DRAFT_35376</name>
</gene>
<keyword evidence="2" id="KW-0378">Hydrolase</keyword>
<dbReference type="InterPro" id="IPR052896">
    <property type="entry name" value="GGT-like_enzyme"/>
</dbReference>
<dbReference type="Pfam" id="PF01019">
    <property type="entry name" value="G_glu_transpept"/>
    <property type="match status" value="1"/>
</dbReference>
<dbReference type="STRING" id="78915.A0A4V1IVT8"/>
<evidence type="ECO:0000313" key="2">
    <source>
        <dbReference type="EMBL" id="RKP05209.1"/>
    </source>
</evidence>